<gene>
    <name evidence="7" type="ORF">S7711_00142</name>
</gene>
<dbReference type="PANTHER" id="PTHR31162:SF0">
    <property type="entry name" value="MALIC ACID TRANSPORT PROTEIN"/>
    <property type="match status" value="1"/>
</dbReference>
<dbReference type="InterPro" id="IPR030185">
    <property type="entry name" value="Mae1"/>
</dbReference>
<feature type="compositionally biased region" description="Polar residues" evidence="5">
    <location>
        <begin position="12"/>
        <end position="21"/>
    </location>
</feature>
<dbReference type="Proteomes" id="UP000028045">
    <property type="component" value="Unassembled WGS sequence"/>
</dbReference>
<protein>
    <recommendedName>
        <fullName evidence="9">Malic acid transport protein</fullName>
    </recommendedName>
</protein>
<feature type="transmembrane region" description="Helical" evidence="6">
    <location>
        <begin position="85"/>
        <end position="107"/>
    </location>
</feature>
<evidence type="ECO:0008006" key="9">
    <source>
        <dbReference type="Google" id="ProtNLM"/>
    </source>
</evidence>
<evidence type="ECO:0000313" key="7">
    <source>
        <dbReference type="EMBL" id="KEY72131.1"/>
    </source>
</evidence>
<accession>A0A084B3K2</accession>
<sequence length="443" mass="48563">MAQAPTPWMASAASTTRNSMASGAPHMGAPHGAHFHGSPSDSNRNSLASNAPSEKHPPSLADDHGLTGIDIFDPRRPKLSLRGRLHHFTWAWFVLPMSTGGFSLLIFAQPHQFPGLKSIGMAVYIINIVVFSVVVTILITRFFFWPGDWSKSITHPREGFFVPTFFLSLATLITSTQRYALPTQDPTMLWAIQTAFWGYVIVTLALAVGQYSYVFAAHSFGLNTMMPTWILPIFPIMLSGTIASVIAETQPDIAAIPIIVAGLTCQGLGLSVAVLMYAHMVGRLMAAGLPNREHRPGLFMCVGPPAFTALALIGMADGLPETITNRDGILIDQNMVRTMALISAIFLWALSLWWAFIGIIAVIQAPPKYFHLGWWAMVFPNTGFVLATISIGNELGNEPVRWVASGMSIILVMVFFFVLFNHVKAVIIQDIMYPGRDEDVEDH</sequence>
<evidence type="ECO:0000256" key="2">
    <source>
        <dbReference type="ARBA" id="ARBA00022692"/>
    </source>
</evidence>
<organism evidence="7 8">
    <name type="scientific">Stachybotrys chartarum (strain CBS 109288 / IBT 7711)</name>
    <name type="common">Toxic black mold</name>
    <name type="synonym">Stilbospora chartarum</name>
    <dbReference type="NCBI Taxonomy" id="1280523"/>
    <lineage>
        <taxon>Eukaryota</taxon>
        <taxon>Fungi</taxon>
        <taxon>Dikarya</taxon>
        <taxon>Ascomycota</taxon>
        <taxon>Pezizomycotina</taxon>
        <taxon>Sordariomycetes</taxon>
        <taxon>Hypocreomycetidae</taxon>
        <taxon>Hypocreales</taxon>
        <taxon>Stachybotryaceae</taxon>
        <taxon>Stachybotrys</taxon>
    </lineage>
</organism>
<evidence type="ECO:0000256" key="5">
    <source>
        <dbReference type="SAM" id="MobiDB-lite"/>
    </source>
</evidence>
<feature type="transmembrane region" description="Helical" evidence="6">
    <location>
        <begin position="339"/>
        <end position="363"/>
    </location>
</feature>
<dbReference type="Pfam" id="PF03595">
    <property type="entry name" value="SLAC1"/>
    <property type="match status" value="1"/>
</dbReference>
<feature type="region of interest" description="Disordered" evidence="5">
    <location>
        <begin position="1"/>
        <end position="62"/>
    </location>
</feature>
<feature type="transmembrane region" description="Helical" evidence="6">
    <location>
        <begin position="160"/>
        <end position="176"/>
    </location>
</feature>
<evidence type="ECO:0000256" key="3">
    <source>
        <dbReference type="ARBA" id="ARBA00022989"/>
    </source>
</evidence>
<keyword evidence="8" id="KW-1185">Reference proteome</keyword>
<evidence type="ECO:0000256" key="4">
    <source>
        <dbReference type="ARBA" id="ARBA00023136"/>
    </source>
</evidence>
<feature type="compositionally biased region" description="Basic and acidic residues" evidence="5">
    <location>
        <begin position="53"/>
        <end position="62"/>
    </location>
</feature>
<dbReference type="EMBL" id="KL648097">
    <property type="protein sequence ID" value="KEY72131.1"/>
    <property type="molecule type" value="Genomic_DNA"/>
</dbReference>
<dbReference type="GO" id="GO:0015140">
    <property type="term" value="F:malate transmembrane transporter activity"/>
    <property type="evidence" value="ECO:0007669"/>
    <property type="project" value="InterPro"/>
</dbReference>
<dbReference type="HOGENOM" id="CLU_030057_2_0_1"/>
<dbReference type="AlphaFoldDB" id="A0A084B3K2"/>
<dbReference type="PANTHER" id="PTHR31162">
    <property type="entry name" value="MALIC ACID TRANSPORT PROTEIN-RELATED"/>
    <property type="match status" value="1"/>
</dbReference>
<feature type="transmembrane region" description="Helical" evidence="6">
    <location>
        <begin position="298"/>
        <end position="319"/>
    </location>
</feature>
<evidence type="ECO:0000256" key="6">
    <source>
        <dbReference type="SAM" id="Phobius"/>
    </source>
</evidence>
<feature type="transmembrane region" description="Helical" evidence="6">
    <location>
        <begin position="253"/>
        <end position="277"/>
    </location>
</feature>
<evidence type="ECO:0000313" key="8">
    <source>
        <dbReference type="Proteomes" id="UP000028045"/>
    </source>
</evidence>
<reference evidence="7 8" key="1">
    <citation type="journal article" date="2014" name="BMC Genomics">
        <title>Comparative genome sequencing reveals chemotype-specific gene clusters in the toxigenic black mold Stachybotrys.</title>
        <authorList>
            <person name="Semeiks J."/>
            <person name="Borek D."/>
            <person name="Otwinowski Z."/>
            <person name="Grishin N.V."/>
        </authorList>
    </citation>
    <scope>NUCLEOTIDE SEQUENCE [LARGE SCALE GENOMIC DNA]</scope>
    <source>
        <strain evidence="8">CBS 109288 / IBT 7711</strain>
    </source>
</reference>
<dbReference type="OrthoDB" id="2901184at2759"/>
<feature type="transmembrane region" description="Helical" evidence="6">
    <location>
        <begin position="228"/>
        <end position="247"/>
    </location>
</feature>
<feature type="transmembrane region" description="Helical" evidence="6">
    <location>
        <begin position="403"/>
        <end position="423"/>
    </location>
</feature>
<evidence type="ECO:0000256" key="1">
    <source>
        <dbReference type="ARBA" id="ARBA00004141"/>
    </source>
</evidence>
<comment type="subcellular location">
    <subcellularLocation>
        <location evidence="1">Membrane</location>
        <topology evidence="1">Multi-pass membrane protein</topology>
    </subcellularLocation>
</comment>
<dbReference type="InterPro" id="IPR038665">
    <property type="entry name" value="Voltage-dep_anion_channel_sf"/>
</dbReference>
<feature type="transmembrane region" description="Helical" evidence="6">
    <location>
        <begin position="196"/>
        <end position="216"/>
    </location>
</feature>
<keyword evidence="3 6" id="KW-1133">Transmembrane helix</keyword>
<dbReference type="InterPro" id="IPR004695">
    <property type="entry name" value="SLAC1/Mae1/Ssu1/TehA"/>
</dbReference>
<feature type="transmembrane region" description="Helical" evidence="6">
    <location>
        <begin position="119"/>
        <end position="139"/>
    </location>
</feature>
<feature type="transmembrane region" description="Helical" evidence="6">
    <location>
        <begin position="372"/>
        <end position="391"/>
    </location>
</feature>
<dbReference type="Gene3D" id="1.50.10.150">
    <property type="entry name" value="Voltage-dependent anion channel"/>
    <property type="match status" value="1"/>
</dbReference>
<name>A0A084B3K2_STACB</name>
<dbReference type="GO" id="GO:0016020">
    <property type="term" value="C:membrane"/>
    <property type="evidence" value="ECO:0007669"/>
    <property type="project" value="UniProtKB-SubCell"/>
</dbReference>
<proteinExistence type="predicted"/>
<keyword evidence="2 6" id="KW-0812">Transmembrane</keyword>
<dbReference type="CDD" id="cd09317">
    <property type="entry name" value="TDT_Mae1_like"/>
    <property type="match status" value="1"/>
</dbReference>
<keyword evidence="4 6" id="KW-0472">Membrane</keyword>
<feature type="compositionally biased region" description="Polar residues" evidence="5">
    <location>
        <begin position="39"/>
        <end position="52"/>
    </location>
</feature>